<gene>
    <name evidence="4" type="ORF">C7R93_01890</name>
</gene>
<comment type="caution">
    <text evidence="4">The sequence shown here is derived from an EMBL/GenBank/DDBJ whole genome shotgun (WGS) entry which is preliminary data.</text>
</comment>
<dbReference type="GO" id="GO:0030288">
    <property type="term" value="C:outer membrane-bounded periplasmic space"/>
    <property type="evidence" value="ECO:0007669"/>
    <property type="project" value="TreeGrafter"/>
</dbReference>
<protein>
    <submittedName>
        <fullName evidence="4">N-acetylmuramoyl-L-alanine amidase</fullName>
    </submittedName>
</protein>
<sequence length="221" mass="25098">MISDKKFIFMALLVFVMVMFGFLYNHPDISNARQVDSPAYKIVIDPGHGGKDQGAEGVSGQVEKDFTLQLARKVMELAEQDSRMQVYLTRSDDRFLSSIERERPQFANQLGADLFISLHGNTYTDPTVSGTETYYYHPESLLLAQSIQNHVRDATGFKDRGVKKADFFVVKDTNMPAVLLEVGYLTNPSEEQKLFEEDFQYRIAASVIEGIQDYLRTTENT</sequence>
<accession>A0A2P7VJR6</accession>
<dbReference type="EMBL" id="PXZM01000003">
    <property type="protein sequence ID" value="PSJ99463.1"/>
    <property type="molecule type" value="Genomic_DNA"/>
</dbReference>
<dbReference type="RefSeq" id="WP_106837212.1">
    <property type="nucleotide sequence ID" value="NZ_JBCNIW010000028.1"/>
</dbReference>
<evidence type="ECO:0000313" key="4">
    <source>
        <dbReference type="EMBL" id="PSJ99463.1"/>
    </source>
</evidence>
<evidence type="ECO:0000256" key="2">
    <source>
        <dbReference type="SAM" id="Phobius"/>
    </source>
</evidence>
<evidence type="ECO:0000259" key="3">
    <source>
        <dbReference type="SMART" id="SM00646"/>
    </source>
</evidence>
<feature type="transmembrane region" description="Helical" evidence="2">
    <location>
        <begin position="7"/>
        <end position="24"/>
    </location>
</feature>
<evidence type="ECO:0000256" key="1">
    <source>
        <dbReference type="ARBA" id="ARBA00022801"/>
    </source>
</evidence>
<dbReference type="SMART" id="SM00646">
    <property type="entry name" value="Ami_3"/>
    <property type="match status" value="1"/>
</dbReference>
<name>A0A2P7VJR6_9BACL</name>
<dbReference type="OrthoDB" id="9763643at2"/>
<dbReference type="PANTHER" id="PTHR30404:SF0">
    <property type="entry name" value="N-ACETYLMURAMOYL-L-ALANINE AMIDASE AMIC"/>
    <property type="match status" value="1"/>
</dbReference>
<feature type="domain" description="MurNAc-LAA" evidence="3">
    <location>
        <begin position="104"/>
        <end position="212"/>
    </location>
</feature>
<keyword evidence="2" id="KW-0472">Membrane</keyword>
<dbReference type="CDD" id="cd02696">
    <property type="entry name" value="MurNAc-LAA"/>
    <property type="match status" value="1"/>
</dbReference>
<keyword evidence="1" id="KW-0378">Hydrolase</keyword>
<reference evidence="4 5" key="1">
    <citation type="submission" date="2018-03" db="EMBL/GenBank/DDBJ databases">
        <title>Brevisbacillus phylogenomics.</title>
        <authorList>
            <person name="Dunlap C."/>
        </authorList>
    </citation>
    <scope>NUCLEOTIDE SEQUENCE [LARGE SCALE GENOMIC DNA]</scope>
    <source>
        <strain evidence="4 5">NRRL NRS-1210</strain>
    </source>
</reference>
<organism evidence="4 5">
    <name type="scientific">Brevibacillus fortis</name>
    <dbReference type="NCBI Taxonomy" id="2126352"/>
    <lineage>
        <taxon>Bacteria</taxon>
        <taxon>Bacillati</taxon>
        <taxon>Bacillota</taxon>
        <taxon>Bacilli</taxon>
        <taxon>Bacillales</taxon>
        <taxon>Paenibacillaceae</taxon>
        <taxon>Brevibacillus</taxon>
    </lineage>
</organism>
<dbReference type="SUPFAM" id="SSF53187">
    <property type="entry name" value="Zn-dependent exopeptidases"/>
    <property type="match status" value="1"/>
</dbReference>
<dbReference type="PANTHER" id="PTHR30404">
    <property type="entry name" value="N-ACETYLMURAMOYL-L-ALANINE AMIDASE"/>
    <property type="match status" value="1"/>
</dbReference>
<dbReference type="InterPro" id="IPR050695">
    <property type="entry name" value="N-acetylmuramoyl_amidase_3"/>
</dbReference>
<dbReference type="GO" id="GO:0008745">
    <property type="term" value="F:N-acetylmuramoyl-L-alanine amidase activity"/>
    <property type="evidence" value="ECO:0007669"/>
    <property type="project" value="InterPro"/>
</dbReference>
<evidence type="ECO:0000313" key="5">
    <source>
        <dbReference type="Proteomes" id="UP000240419"/>
    </source>
</evidence>
<dbReference type="AlphaFoldDB" id="A0A2P7VJR6"/>
<dbReference type="Proteomes" id="UP000240419">
    <property type="component" value="Unassembled WGS sequence"/>
</dbReference>
<dbReference type="InterPro" id="IPR002508">
    <property type="entry name" value="MurNAc-LAA_cat"/>
</dbReference>
<proteinExistence type="predicted"/>
<dbReference type="GO" id="GO:0009253">
    <property type="term" value="P:peptidoglycan catabolic process"/>
    <property type="evidence" value="ECO:0007669"/>
    <property type="project" value="InterPro"/>
</dbReference>
<keyword evidence="5" id="KW-1185">Reference proteome</keyword>
<keyword evidence="2" id="KW-1133">Transmembrane helix</keyword>
<dbReference type="Pfam" id="PF01520">
    <property type="entry name" value="Amidase_3"/>
    <property type="match status" value="1"/>
</dbReference>
<keyword evidence="2" id="KW-0812">Transmembrane</keyword>
<dbReference type="Gene3D" id="3.40.630.40">
    <property type="entry name" value="Zn-dependent exopeptidases"/>
    <property type="match status" value="1"/>
</dbReference>